<evidence type="ECO:0000256" key="1">
    <source>
        <dbReference type="ARBA" id="ARBA00004370"/>
    </source>
</evidence>
<dbReference type="PROSITE" id="PS01067">
    <property type="entry name" value="SECE_SEC61G"/>
    <property type="match status" value="1"/>
</dbReference>
<dbReference type="NCBIfam" id="TIGR00964">
    <property type="entry name" value="secE_bact"/>
    <property type="match status" value="1"/>
</dbReference>
<evidence type="ECO:0000256" key="9">
    <source>
        <dbReference type="HAMAP-Rule" id="MF_00422"/>
    </source>
</evidence>
<keyword evidence="4 9" id="KW-0812">Transmembrane</keyword>
<comment type="caution">
    <text evidence="10">The sequence shown here is derived from an EMBL/GenBank/DDBJ whole genome shotgun (WGS) entry which is preliminary data.</text>
</comment>
<evidence type="ECO:0000313" key="10">
    <source>
        <dbReference type="EMBL" id="PIR97745.1"/>
    </source>
</evidence>
<name>A0A2H0VF68_9BACT</name>
<dbReference type="GO" id="GO:0008320">
    <property type="term" value="F:protein transmembrane transporter activity"/>
    <property type="evidence" value="ECO:0007669"/>
    <property type="project" value="UniProtKB-UniRule"/>
</dbReference>
<dbReference type="InterPro" id="IPR001901">
    <property type="entry name" value="Translocase_SecE/Sec61-g"/>
</dbReference>
<dbReference type="Pfam" id="PF00584">
    <property type="entry name" value="SecE"/>
    <property type="match status" value="1"/>
</dbReference>
<dbReference type="InterPro" id="IPR038379">
    <property type="entry name" value="SecE_sf"/>
</dbReference>
<keyword evidence="7 9" id="KW-0811">Translocation</keyword>
<organism evidence="10 11">
    <name type="scientific">Candidatus Colwellbacteria bacterium CG10_big_fil_rev_8_21_14_0_10_42_22</name>
    <dbReference type="NCBI Taxonomy" id="1974540"/>
    <lineage>
        <taxon>Bacteria</taxon>
        <taxon>Candidatus Colwelliibacteriota</taxon>
    </lineage>
</organism>
<evidence type="ECO:0000256" key="5">
    <source>
        <dbReference type="ARBA" id="ARBA00022927"/>
    </source>
</evidence>
<evidence type="ECO:0000313" key="11">
    <source>
        <dbReference type="Proteomes" id="UP000231466"/>
    </source>
</evidence>
<dbReference type="PANTHER" id="PTHR33910:SF1">
    <property type="entry name" value="PROTEIN TRANSLOCASE SUBUNIT SECE"/>
    <property type="match status" value="1"/>
</dbReference>
<dbReference type="HAMAP" id="MF_00422">
    <property type="entry name" value="SecE"/>
    <property type="match status" value="1"/>
</dbReference>
<dbReference type="GO" id="GO:0065002">
    <property type="term" value="P:intracellular protein transmembrane transport"/>
    <property type="evidence" value="ECO:0007669"/>
    <property type="project" value="UniProtKB-UniRule"/>
</dbReference>
<accession>A0A2H0VF68</accession>
<evidence type="ECO:0000256" key="8">
    <source>
        <dbReference type="ARBA" id="ARBA00023136"/>
    </source>
</evidence>
<comment type="similarity">
    <text evidence="9">Belongs to the SecE/SEC61-gamma family.</text>
</comment>
<reference evidence="11" key="1">
    <citation type="submission" date="2017-09" db="EMBL/GenBank/DDBJ databases">
        <title>Depth-based differentiation of microbial function through sediment-hosted aquifers and enrichment of novel symbionts in the deep terrestrial subsurface.</title>
        <authorList>
            <person name="Probst A.J."/>
            <person name="Ladd B."/>
            <person name="Jarett J.K."/>
            <person name="Geller-Mcgrath D.E."/>
            <person name="Sieber C.M.K."/>
            <person name="Emerson J.B."/>
            <person name="Anantharaman K."/>
            <person name="Thomas B.C."/>
            <person name="Malmstrom R."/>
            <person name="Stieglmeier M."/>
            <person name="Klingl A."/>
            <person name="Woyke T."/>
            <person name="Ryan C.M."/>
            <person name="Banfield J.F."/>
        </authorList>
    </citation>
    <scope>NUCLEOTIDE SEQUENCE [LARGE SCALE GENOMIC DNA]</scope>
</reference>
<keyword evidence="6 9" id="KW-1133">Transmembrane helix</keyword>
<evidence type="ECO:0000256" key="4">
    <source>
        <dbReference type="ARBA" id="ARBA00022692"/>
    </source>
</evidence>
<comment type="subcellular location">
    <subcellularLocation>
        <location evidence="9">Cell membrane</location>
        <topology evidence="9">Single-pass membrane protein</topology>
    </subcellularLocation>
    <subcellularLocation>
        <location evidence="1">Membrane</location>
    </subcellularLocation>
</comment>
<keyword evidence="2 9" id="KW-0813">Transport</keyword>
<dbReference type="EMBL" id="PFAH01000010">
    <property type="protein sequence ID" value="PIR97745.1"/>
    <property type="molecule type" value="Genomic_DNA"/>
</dbReference>
<dbReference type="Gene3D" id="1.20.5.1030">
    <property type="entry name" value="Preprotein translocase secy subunit"/>
    <property type="match status" value="1"/>
</dbReference>
<proteinExistence type="inferred from homology"/>
<dbReference type="Proteomes" id="UP000231466">
    <property type="component" value="Unassembled WGS sequence"/>
</dbReference>
<evidence type="ECO:0000256" key="3">
    <source>
        <dbReference type="ARBA" id="ARBA00022475"/>
    </source>
</evidence>
<evidence type="ECO:0000256" key="7">
    <source>
        <dbReference type="ARBA" id="ARBA00023010"/>
    </source>
</evidence>
<dbReference type="AlphaFoldDB" id="A0A2H0VF68"/>
<dbReference type="GO" id="GO:0009306">
    <property type="term" value="P:protein secretion"/>
    <property type="evidence" value="ECO:0007669"/>
    <property type="project" value="UniProtKB-UniRule"/>
</dbReference>
<keyword evidence="5 9" id="KW-0653">Protein transport</keyword>
<feature type="transmembrane region" description="Helical" evidence="9">
    <location>
        <begin position="27"/>
        <end position="56"/>
    </location>
</feature>
<keyword evidence="3 9" id="KW-1003">Cell membrane</keyword>
<sequence>MFSKFRLYIKESTREFKRINWPSRKEATVLVMVVIVVSLIIAAYLGALDFAFVYLLELIVK</sequence>
<protein>
    <recommendedName>
        <fullName evidence="9">Protein translocase subunit SecE</fullName>
    </recommendedName>
</protein>
<dbReference type="GO" id="GO:0043952">
    <property type="term" value="P:protein transport by the Sec complex"/>
    <property type="evidence" value="ECO:0007669"/>
    <property type="project" value="UniProtKB-UniRule"/>
</dbReference>
<keyword evidence="8 9" id="KW-0472">Membrane</keyword>
<gene>
    <name evidence="9 10" type="primary">secE</name>
    <name evidence="10" type="ORF">COT89_03145</name>
</gene>
<dbReference type="GO" id="GO:0005886">
    <property type="term" value="C:plasma membrane"/>
    <property type="evidence" value="ECO:0007669"/>
    <property type="project" value="UniProtKB-SubCell"/>
</dbReference>
<dbReference type="GO" id="GO:0006605">
    <property type="term" value="P:protein targeting"/>
    <property type="evidence" value="ECO:0007669"/>
    <property type="project" value="UniProtKB-UniRule"/>
</dbReference>
<comment type="subunit">
    <text evidence="9">Component of the Sec protein translocase complex. Heterotrimer consisting of SecY, SecE and SecG subunits. The heterotrimers can form oligomers, although 1 heterotrimer is thought to be able to translocate proteins. Interacts with the ribosome. Interacts with SecDF, and other proteins may be involved. Interacts with SecA.</text>
</comment>
<dbReference type="PANTHER" id="PTHR33910">
    <property type="entry name" value="PROTEIN TRANSLOCASE SUBUNIT SECE"/>
    <property type="match status" value="1"/>
</dbReference>
<dbReference type="InterPro" id="IPR005807">
    <property type="entry name" value="SecE_bac"/>
</dbReference>
<comment type="function">
    <text evidence="9">Essential subunit of the Sec protein translocation channel SecYEG. Clamps together the 2 halves of SecY. May contact the channel plug during translocation.</text>
</comment>
<evidence type="ECO:0000256" key="6">
    <source>
        <dbReference type="ARBA" id="ARBA00022989"/>
    </source>
</evidence>
<evidence type="ECO:0000256" key="2">
    <source>
        <dbReference type="ARBA" id="ARBA00022448"/>
    </source>
</evidence>